<dbReference type="EMBL" id="JADKPV010000003">
    <property type="protein sequence ID" value="MBF4501283.1"/>
    <property type="molecule type" value="Genomic_DNA"/>
</dbReference>
<dbReference type="InterPro" id="IPR037914">
    <property type="entry name" value="SpoVT-AbrB_sf"/>
</dbReference>
<accession>A0A8J7KHN0</accession>
<name>A0A8J7KHN0_9BACL</name>
<dbReference type="RefSeq" id="WP_194562768.1">
    <property type="nucleotide sequence ID" value="NZ_JADKPV010000003.1"/>
</dbReference>
<evidence type="ECO:0000313" key="1">
    <source>
        <dbReference type="EMBL" id="MBF4501283.1"/>
    </source>
</evidence>
<evidence type="ECO:0000313" key="2">
    <source>
        <dbReference type="Proteomes" id="UP000622653"/>
    </source>
</evidence>
<sequence>MIFQFEKIGDDYGIRLPQQLLDRLPEGTYAFEIQIENDSLVLIPVVTH</sequence>
<protein>
    <submittedName>
        <fullName evidence="1">Uncharacterized protein</fullName>
    </submittedName>
</protein>
<dbReference type="Gene3D" id="2.10.260.10">
    <property type="match status" value="1"/>
</dbReference>
<dbReference type="SUPFAM" id="SSF89447">
    <property type="entry name" value="AbrB/MazE/MraZ-like"/>
    <property type="match status" value="1"/>
</dbReference>
<comment type="caution">
    <text evidence="1">The sequence shown here is derived from an EMBL/GenBank/DDBJ whole genome shotgun (WGS) entry which is preliminary data.</text>
</comment>
<dbReference type="Proteomes" id="UP000622653">
    <property type="component" value="Unassembled WGS sequence"/>
</dbReference>
<reference evidence="1" key="1">
    <citation type="submission" date="2020-11" db="EMBL/GenBank/DDBJ databases">
        <title>Multidrug resistant novel bacterium Savagea serpentis sp. nov., isolated from the scats of a vine snake (Ahaetulla nasuta).</title>
        <authorList>
            <person name="Venkata Ramana V."/>
            <person name="Vikas Patil S."/>
            <person name="Yogita Lugani V."/>
        </authorList>
    </citation>
    <scope>NUCLEOTIDE SEQUENCE</scope>
    <source>
        <strain evidence="1">SN6</strain>
    </source>
</reference>
<organism evidence="1 2">
    <name type="scientific">Savagea serpentis</name>
    <dbReference type="NCBI Taxonomy" id="2785297"/>
    <lineage>
        <taxon>Bacteria</taxon>
        <taxon>Bacillati</taxon>
        <taxon>Bacillota</taxon>
        <taxon>Bacilli</taxon>
        <taxon>Bacillales</taxon>
        <taxon>Caryophanaceae</taxon>
        <taxon>Savagea</taxon>
    </lineage>
</organism>
<gene>
    <name evidence="1" type="ORF">IRY55_07910</name>
</gene>
<dbReference type="AlphaFoldDB" id="A0A8J7KHN0"/>
<proteinExistence type="predicted"/>
<keyword evidence="2" id="KW-1185">Reference proteome</keyword>